<evidence type="ECO:0000313" key="2">
    <source>
        <dbReference type="Proteomes" id="UP000033558"/>
    </source>
</evidence>
<gene>
    <name evidence="1" type="ORF">JG30_13260</name>
</gene>
<dbReference type="HOGENOM" id="CLU_1068705_0_0_9"/>
<organism evidence="1 2">
    <name type="scientific">Bombilactobacillus mellifer</name>
    <dbReference type="NCBI Taxonomy" id="1218492"/>
    <lineage>
        <taxon>Bacteria</taxon>
        <taxon>Bacillati</taxon>
        <taxon>Bacillota</taxon>
        <taxon>Bacilli</taxon>
        <taxon>Lactobacillales</taxon>
        <taxon>Lactobacillaceae</taxon>
        <taxon>Bombilactobacillus</taxon>
    </lineage>
</organism>
<dbReference type="PATRIC" id="fig|1218492.5.peg.1377"/>
<dbReference type="SUPFAM" id="SSF53474">
    <property type="entry name" value="alpha/beta-Hydrolases"/>
    <property type="match status" value="1"/>
</dbReference>
<dbReference type="EMBL" id="JXJQ01000010">
    <property type="protein sequence ID" value="KJY60641.1"/>
    <property type="molecule type" value="Genomic_DNA"/>
</dbReference>
<sequence length="260" mass="29186">MPIIQVLQSSTLPQIHYLAATNESDTALIIVPDIGQNVNAGLQMLVLNNEFPSWALDWPIVPNASLTLPDYAEILASWLQELALCQYQIVVSGTALSVVIAAVQTYGLHPQRIIALDPSLHVPNYNLPQSTFTSYEALVWAAHQYLHAKTLISEFQTQMMVNAYVAQYHQVKANYQVRFTKQQQAGWHTQLQALQPQRISVPLILLASAALQKQINQQEHLQQAYQQWLPIFDQSYVLQNTAANLLLTAPLGVLSFLNYQ</sequence>
<evidence type="ECO:0008006" key="3">
    <source>
        <dbReference type="Google" id="ProtNLM"/>
    </source>
</evidence>
<dbReference type="RefSeq" id="WP_046317364.1">
    <property type="nucleotide sequence ID" value="NZ_JBHSZT010000005.1"/>
</dbReference>
<proteinExistence type="predicted"/>
<protein>
    <recommendedName>
        <fullName evidence="3">Alpha/beta hydrolase</fullName>
    </recommendedName>
</protein>
<dbReference type="Proteomes" id="UP000033558">
    <property type="component" value="Unassembled WGS sequence"/>
</dbReference>
<accession>A0A0F4LSW6</accession>
<keyword evidence="2" id="KW-1185">Reference proteome</keyword>
<dbReference type="InterPro" id="IPR029058">
    <property type="entry name" value="AB_hydrolase_fold"/>
</dbReference>
<dbReference type="AlphaFoldDB" id="A0A0F4LSW6"/>
<reference evidence="1 2" key="1">
    <citation type="submission" date="2015-01" db="EMBL/GenBank/DDBJ databases">
        <title>Comparative genomics of the lactic acid bacteria isolated from the honey bee gut.</title>
        <authorList>
            <person name="Ellegaard K.M."/>
            <person name="Tamarit D."/>
            <person name="Javelind E."/>
            <person name="Olofsson T."/>
            <person name="Andersson S.G."/>
            <person name="Vasquez A."/>
        </authorList>
    </citation>
    <scope>NUCLEOTIDE SEQUENCE [LARGE SCALE GENOMIC DNA]</scope>
    <source>
        <strain evidence="1 2">Bin4</strain>
    </source>
</reference>
<comment type="caution">
    <text evidence="1">The sequence shown here is derived from an EMBL/GenBank/DDBJ whole genome shotgun (WGS) entry which is preliminary data.</text>
</comment>
<evidence type="ECO:0000313" key="1">
    <source>
        <dbReference type="EMBL" id="KJY60641.1"/>
    </source>
</evidence>
<name>A0A0F4LSW6_9LACO</name>